<dbReference type="SUPFAM" id="SSF48056">
    <property type="entry name" value="Di-copper centre-containing domain"/>
    <property type="match status" value="1"/>
</dbReference>
<dbReference type="Gene3D" id="1.10.1280.10">
    <property type="entry name" value="Di-copper center containing domain from catechol oxidase"/>
    <property type="match status" value="1"/>
</dbReference>
<dbReference type="OrthoDB" id="6132182at2759"/>
<keyword evidence="1" id="KW-0479">Metal-binding</keyword>
<dbReference type="PRINTS" id="PR00092">
    <property type="entry name" value="TYROSINASE"/>
</dbReference>
<dbReference type="PROSITE" id="PS00498">
    <property type="entry name" value="TYROSINASE_2"/>
    <property type="match status" value="1"/>
</dbReference>
<accession>A0A016W313</accession>
<keyword evidence="2" id="KW-0186">Copper</keyword>
<sequence length="456" mass="52574">MGPGILVLSIQALLIGTSLENTNNFCGHFPSGDFTRACNFFNKWDDATRHLPKQVYQSTYTNLHSQGSTIYDCMDLACLCHFLKGTYTSKCVLPNGQVLKKAVRKEYRSLTDEERERYHNAVRTIKRNGEYDKLSMIHTQCSTSPAAHGGPGFLGWHREFIKRYEIALRTVDHTVALPYWDSTIEERLHHKQDSTLWSKELMGEADSDGYVRQSPFGRWYTTDGTEYFTRHIGQNRGYLISESDFQTVVQNTPSYQHIFAYTAASRQCYNPGFWTALEYVHGLPHMFVGGHMARITASTNDPLFWMHHAFVDLIWENWRKKHQNVQERETQYPYDDSTCSSQAHFMNSTMVPWHGKRNIDGLSNKYTDFLYEYAPRPTCDFVNTNRCNSKYLFCDHSNGEPHCAAKIKIGGYCDQYIYTFLECRFQMRIAATMEHAVEVSALLTAKSKIEDVLDAG</sequence>
<dbReference type="GO" id="GO:0016491">
    <property type="term" value="F:oxidoreductase activity"/>
    <property type="evidence" value="ECO:0007669"/>
    <property type="project" value="InterPro"/>
</dbReference>
<organism evidence="5 6">
    <name type="scientific">Ancylostoma ceylanicum</name>
    <dbReference type="NCBI Taxonomy" id="53326"/>
    <lineage>
        <taxon>Eukaryota</taxon>
        <taxon>Metazoa</taxon>
        <taxon>Ecdysozoa</taxon>
        <taxon>Nematoda</taxon>
        <taxon>Chromadorea</taxon>
        <taxon>Rhabditida</taxon>
        <taxon>Rhabditina</taxon>
        <taxon>Rhabditomorpha</taxon>
        <taxon>Strongyloidea</taxon>
        <taxon>Ancylostomatidae</taxon>
        <taxon>Ancylostomatinae</taxon>
        <taxon>Ancylostoma</taxon>
    </lineage>
</organism>
<feature type="domain" description="Tyrosinase copper-binding" evidence="4">
    <location>
        <begin position="301"/>
        <end position="312"/>
    </location>
</feature>
<evidence type="ECO:0000256" key="2">
    <source>
        <dbReference type="ARBA" id="ARBA00023008"/>
    </source>
</evidence>
<dbReference type="Proteomes" id="UP000024635">
    <property type="component" value="Unassembled WGS sequence"/>
</dbReference>
<dbReference type="Pfam" id="PF00264">
    <property type="entry name" value="Tyrosinase"/>
    <property type="match status" value="1"/>
</dbReference>
<dbReference type="AlphaFoldDB" id="A0A016W313"/>
<evidence type="ECO:0000259" key="4">
    <source>
        <dbReference type="PROSITE" id="PS00498"/>
    </source>
</evidence>
<evidence type="ECO:0000313" key="5">
    <source>
        <dbReference type="EMBL" id="EYC33672.1"/>
    </source>
</evidence>
<dbReference type="STRING" id="53326.A0A016W313"/>
<dbReference type="PANTHER" id="PTHR11474:SF126">
    <property type="entry name" value="TYROSINASE-LIKE PROTEIN TYR-1-RELATED"/>
    <property type="match status" value="1"/>
</dbReference>
<reference evidence="6" key="1">
    <citation type="journal article" date="2015" name="Nat. Genet.">
        <title>The genome and transcriptome of the zoonotic hookworm Ancylostoma ceylanicum identify infection-specific gene families.</title>
        <authorList>
            <person name="Schwarz E.M."/>
            <person name="Hu Y."/>
            <person name="Antoshechkin I."/>
            <person name="Miller M.M."/>
            <person name="Sternberg P.W."/>
            <person name="Aroian R.V."/>
        </authorList>
    </citation>
    <scope>NUCLEOTIDE SEQUENCE</scope>
    <source>
        <strain evidence="6">HY135</strain>
    </source>
</reference>
<gene>
    <name evidence="5" type="primary">Acey_s0002.g925</name>
    <name evidence="5" type="ORF">Y032_0002g925</name>
</gene>
<feature type="signal peptide" evidence="3">
    <location>
        <begin position="1"/>
        <end position="20"/>
    </location>
</feature>
<evidence type="ECO:0000256" key="3">
    <source>
        <dbReference type="SAM" id="SignalP"/>
    </source>
</evidence>
<evidence type="ECO:0000256" key="1">
    <source>
        <dbReference type="ARBA" id="ARBA00022723"/>
    </source>
</evidence>
<evidence type="ECO:0000313" key="6">
    <source>
        <dbReference type="Proteomes" id="UP000024635"/>
    </source>
</evidence>
<keyword evidence="6" id="KW-1185">Reference proteome</keyword>
<dbReference type="InterPro" id="IPR008922">
    <property type="entry name" value="Di-copper_centre_dom_sf"/>
</dbReference>
<dbReference type="InterPro" id="IPR002227">
    <property type="entry name" value="Tyrosinase_Cu-bd"/>
</dbReference>
<proteinExistence type="predicted"/>
<comment type="caution">
    <text evidence="5">The sequence shown here is derived from an EMBL/GenBank/DDBJ whole genome shotgun (WGS) entry which is preliminary data.</text>
</comment>
<name>A0A016W313_9BILA</name>
<feature type="chain" id="PRO_5001491478" description="Tyrosinase copper-binding domain-containing protein" evidence="3">
    <location>
        <begin position="21"/>
        <end position="456"/>
    </location>
</feature>
<dbReference type="GO" id="GO:0046872">
    <property type="term" value="F:metal ion binding"/>
    <property type="evidence" value="ECO:0007669"/>
    <property type="project" value="UniProtKB-KW"/>
</dbReference>
<dbReference type="PANTHER" id="PTHR11474">
    <property type="entry name" value="TYROSINASE FAMILY MEMBER"/>
    <property type="match status" value="1"/>
</dbReference>
<protein>
    <recommendedName>
        <fullName evidence="4">Tyrosinase copper-binding domain-containing protein</fullName>
    </recommendedName>
</protein>
<dbReference type="InterPro" id="IPR050316">
    <property type="entry name" value="Tyrosinase/Hemocyanin"/>
</dbReference>
<dbReference type="EMBL" id="JARK01001338">
    <property type="protein sequence ID" value="EYC33672.1"/>
    <property type="molecule type" value="Genomic_DNA"/>
</dbReference>
<keyword evidence="3" id="KW-0732">Signal</keyword>